<dbReference type="EMBL" id="CM042019">
    <property type="protein sequence ID" value="KAI3824303.1"/>
    <property type="molecule type" value="Genomic_DNA"/>
</dbReference>
<protein>
    <submittedName>
        <fullName evidence="1">Uncharacterized protein</fullName>
    </submittedName>
</protein>
<accession>A0ACB9JWD2</accession>
<evidence type="ECO:0000313" key="1">
    <source>
        <dbReference type="EMBL" id="KAI3824303.1"/>
    </source>
</evidence>
<keyword evidence="2" id="KW-1185">Reference proteome</keyword>
<name>A0ACB9JWD2_9ASTR</name>
<dbReference type="Proteomes" id="UP001056120">
    <property type="component" value="Linkage Group LG02"/>
</dbReference>
<proteinExistence type="predicted"/>
<evidence type="ECO:0000313" key="2">
    <source>
        <dbReference type="Proteomes" id="UP001056120"/>
    </source>
</evidence>
<reference evidence="1 2" key="2">
    <citation type="journal article" date="2022" name="Mol. Ecol. Resour.">
        <title>The genomes of chicory, endive, great burdock and yacon provide insights into Asteraceae paleo-polyploidization history and plant inulin production.</title>
        <authorList>
            <person name="Fan W."/>
            <person name="Wang S."/>
            <person name="Wang H."/>
            <person name="Wang A."/>
            <person name="Jiang F."/>
            <person name="Liu H."/>
            <person name="Zhao H."/>
            <person name="Xu D."/>
            <person name="Zhang Y."/>
        </authorList>
    </citation>
    <scope>NUCLEOTIDE SEQUENCE [LARGE SCALE GENOMIC DNA]</scope>
    <source>
        <strain evidence="2">cv. Yunnan</strain>
        <tissue evidence="1">Leaves</tissue>
    </source>
</reference>
<organism evidence="1 2">
    <name type="scientific">Smallanthus sonchifolius</name>
    <dbReference type="NCBI Taxonomy" id="185202"/>
    <lineage>
        <taxon>Eukaryota</taxon>
        <taxon>Viridiplantae</taxon>
        <taxon>Streptophyta</taxon>
        <taxon>Embryophyta</taxon>
        <taxon>Tracheophyta</taxon>
        <taxon>Spermatophyta</taxon>
        <taxon>Magnoliopsida</taxon>
        <taxon>eudicotyledons</taxon>
        <taxon>Gunneridae</taxon>
        <taxon>Pentapetalae</taxon>
        <taxon>asterids</taxon>
        <taxon>campanulids</taxon>
        <taxon>Asterales</taxon>
        <taxon>Asteraceae</taxon>
        <taxon>Asteroideae</taxon>
        <taxon>Heliantheae alliance</taxon>
        <taxon>Millerieae</taxon>
        <taxon>Smallanthus</taxon>
    </lineage>
</organism>
<comment type="caution">
    <text evidence="1">The sequence shown here is derived from an EMBL/GenBank/DDBJ whole genome shotgun (WGS) entry which is preliminary data.</text>
</comment>
<gene>
    <name evidence="1" type="ORF">L1987_05758</name>
</gene>
<reference evidence="2" key="1">
    <citation type="journal article" date="2022" name="Mol. Ecol. Resour.">
        <title>The genomes of chicory, endive, great burdock and yacon provide insights into Asteraceae palaeo-polyploidization history and plant inulin production.</title>
        <authorList>
            <person name="Fan W."/>
            <person name="Wang S."/>
            <person name="Wang H."/>
            <person name="Wang A."/>
            <person name="Jiang F."/>
            <person name="Liu H."/>
            <person name="Zhao H."/>
            <person name="Xu D."/>
            <person name="Zhang Y."/>
        </authorList>
    </citation>
    <scope>NUCLEOTIDE SEQUENCE [LARGE SCALE GENOMIC DNA]</scope>
    <source>
        <strain evidence="2">cv. Yunnan</strain>
    </source>
</reference>
<sequence>MAQHGDQQYRREVTQTDEHGNPIRKEYENVAHSDTGIQYEREVRHNIDEYGNPIHSATGGTTTQGLGQPNRGPGTGTYGTAGQQGLGTDYTSAGRSVGQTGYQGLGTERGSGGTAGFYQNQPSATPMGGAGIGTGTKDVYGGTGNGTGTGKKGTMEKIKEKLPGHNHR</sequence>